<evidence type="ECO:0000259" key="4">
    <source>
        <dbReference type="Pfam" id="PF02678"/>
    </source>
</evidence>
<dbReference type="RefSeq" id="WP_053112115.1">
    <property type="nucleotide sequence ID" value="NZ_QVIG01000001.1"/>
</dbReference>
<protein>
    <submittedName>
        <fullName evidence="5">Pirin family protein</fullName>
    </submittedName>
</protein>
<dbReference type="InterPro" id="IPR014710">
    <property type="entry name" value="RmlC-like_jellyroll"/>
</dbReference>
<dbReference type="Proteomes" id="UP000263377">
    <property type="component" value="Unassembled WGS sequence"/>
</dbReference>
<feature type="region of interest" description="Disordered" evidence="3">
    <location>
        <begin position="1"/>
        <end position="23"/>
    </location>
</feature>
<dbReference type="InterPro" id="IPR011051">
    <property type="entry name" value="RmlC_Cupin_sf"/>
</dbReference>
<gene>
    <name evidence="5" type="ORF">DR950_17580</name>
</gene>
<organism evidence="5 6">
    <name type="scientific">Kitasatospora xanthocidica</name>
    <dbReference type="NCBI Taxonomy" id="83382"/>
    <lineage>
        <taxon>Bacteria</taxon>
        <taxon>Bacillati</taxon>
        <taxon>Actinomycetota</taxon>
        <taxon>Actinomycetes</taxon>
        <taxon>Kitasatosporales</taxon>
        <taxon>Streptomycetaceae</taxon>
        <taxon>Kitasatospora</taxon>
    </lineage>
</organism>
<evidence type="ECO:0000256" key="1">
    <source>
        <dbReference type="ARBA" id="ARBA00008416"/>
    </source>
</evidence>
<proteinExistence type="inferred from homology"/>
<comment type="similarity">
    <text evidence="1 2">Belongs to the pirin family.</text>
</comment>
<feature type="domain" description="Pirin N-terminal" evidence="4">
    <location>
        <begin position="22"/>
        <end position="129"/>
    </location>
</feature>
<accession>A0A372ZVW5</accession>
<feature type="compositionally biased region" description="Basic and acidic residues" evidence="3">
    <location>
        <begin position="1"/>
        <end position="20"/>
    </location>
</feature>
<dbReference type="SUPFAM" id="SSF51182">
    <property type="entry name" value="RmlC-like cupins"/>
    <property type="match status" value="1"/>
</dbReference>
<dbReference type="InterPro" id="IPR012093">
    <property type="entry name" value="Pirin"/>
</dbReference>
<dbReference type="Pfam" id="PF02678">
    <property type="entry name" value="Pirin"/>
    <property type="match status" value="1"/>
</dbReference>
<evidence type="ECO:0000256" key="3">
    <source>
        <dbReference type="SAM" id="MobiDB-lite"/>
    </source>
</evidence>
<reference evidence="5 6" key="1">
    <citation type="submission" date="2018-08" db="EMBL/GenBank/DDBJ databases">
        <title>Diversity &amp; Physiological Properties of Lignin-Decomposing Actinobacteria from Soil.</title>
        <authorList>
            <person name="Roh S.G."/>
            <person name="Kim S.B."/>
        </authorList>
    </citation>
    <scope>NUCLEOTIDE SEQUENCE [LARGE SCALE GENOMIC DNA]</scope>
    <source>
        <strain evidence="5 6">MMS17-GH009</strain>
    </source>
</reference>
<keyword evidence="6" id="KW-1185">Reference proteome</keyword>
<dbReference type="PANTHER" id="PTHR43212:SF3">
    <property type="entry name" value="QUERCETIN 2,3-DIOXYGENASE"/>
    <property type="match status" value="1"/>
</dbReference>
<dbReference type="EMBL" id="QVIG01000001">
    <property type="protein sequence ID" value="RGD59355.1"/>
    <property type="molecule type" value="Genomic_DNA"/>
</dbReference>
<dbReference type="Gene3D" id="2.60.120.10">
    <property type="entry name" value="Jelly Rolls"/>
    <property type="match status" value="1"/>
</dbReference>
<name>A0A372ZVW5_9ACTN</name>
<sequence>MTEAADRPRADLRRTAERYRSAPAEGVETRHAFSFSGHYDPKNTHFGALLACNEELLAPGAGFEEHKHRDTEILTWVLEGALAHRDSYGHSGVVRPGMVQHLGAGSGVTHTERNVGGATGPVRFVQMWLQPDEFDAPPAYGLRKVEPADGGLTLLASGLERDAGTDALRLRRRDAALWLATAGPWQPLPPLPEAPWRYAHLTAGSLGYRTVPGPKGGGRSMVPGDSVRITGEAFADPAAGETGAELLLWEMHSPVSYG</sequence>
<dbReference type="PANTHER" id="PTHR43212">
    <property type="entry name" value="QUERCETIN 2,3-DIOXYGENASE"/>
    <property type="match status" value="1"/>
</dbReference>
<dbReference type="AlphaFoldDB" id="A0A372ZVW5"/>
<evidence type="ECO:0000313" key="6">
    <source>
        <dbReference type="Proteomes" id="UP000263377"/>
    </source>
</evidence>
<evidence type="ECO:0000256" key="2">
    <source>
        <dbReference type="RuleBase" id="RU003457"/>
    </source>
</evidence>
<comment type="caution">
    <text evidence="5">The sequence shown here is derived from an EMBL/GenBank/DDBJ whole genome shotgun (WGS) entry which is preliminary data.</text>
</comment>
<dbReference type="InterPro" id="IPR003829">
    <property type="entry name" value="Pirin_N_dom"/>
</dbReference>
<evidence type="ECO:0000313" key="5">
    <source>
        <dbReference type="EMBL" id="RGD59355.1"/>
    </source>
</evidence>